<sequence length="542" mass="60052">MHSVPKHELEVSLTNLAEKRLVVSLESTSAEVDNAPKKKEETKQISQGNCMLVIMAHKNGRGSYRGLPSETLEWCEAFPCRNSCSGHSTSVPTNHVAPPADCHESIAGFFSRPCTRQPPDAFFSSLCRGLYLCPSPFALTVEISVASLLEHIKGWCRISRLPPVPGIVCGFFLLSIIEEGCTVLFFLEVVGVSDEDLLEVILVLVVFLAGSTQTNIARGFRSRAKIRAGYIISCLCCNFPDTVRLEQVTSFLAYAVIFLIQLGDSIFCQCCLFFIPYRLEQVTSFLAYAVIFLIQLAPPADCHESIAGFFSRPCTRQPPDAFFSSLCRGLYLCPSPFALTVEISVASLLEHIKGWCRISRLPPVPGIVCGFFLLSIIEEGCTILFFLEAVGVSDEDLLEVILVLVVFLAGSTQTNIARGFRSRAKRDLDDALLGIDNMPSSWTAEEKCRKDCKALSQIHLHLSNQILQDCLKEKYTIFYTRDSLTLDEVYDALLSKEKMDKLVGGSKAKSESLVARGRPHERSSSGDSWSRLKPRNNKNKTC</sequence>
<dbReference type="EMBL" id="JACMSC010000008">
    <property type="protein sequence ID" value="KAG6510657.1"/>
    <property type="molecule type" value="Genomic_DNA"/>
</dbReference>
<organism evidence="2 3">
    <name type="scientific">Zingiber officinale</name>
    <name type="common">Ginger</name>
    <name type="synonym">Amomum zingiber</name>
    <dbReference type="NCBI Taxonomy" id="94328"/>
    <lineage>
        <taxon>Eukaryota</taxon>
        <taxon>Viridiplantae</taxon>
        <taxon>Streptophyta</taxon>
        <taxon>Embryophyta</taxon>
        <taxon>Tracheophyta</taxon>
        <taxon>Spermatophyta</taxon>
        <taxon>Magnoliopsida</taxon>
        <taxon>Liliopsida</taxon>
        <taxon>Zingiberales</taxon>
        <taxon>Zingiberaceae</taxon>
        <taxon>Zingiber</taxon>
    </lineage>
</organism>
<accession>A0A8J5LE05</accession>
<keyword evidence="3" id="KW-1185">Reference proteome</keyword>
<name>A0A8J5LE05_ZINOF</name>
<proteinExistence type="predicted"/>
<reference evidence="2 3" key="1">
    <citation type="submission" date="2020-08" db="EMBL/GenBank/DDBJ databases">
        <title>Plant Genome Project.</title>
        <authorList>
            <person name="Zhang R.-G."/>
        </authorList>
    </citation>
    <scope>NUCLEOTIDE SEQUENCE [LARGE SCALE GENOMIC DNA]</scope>
    <source>
        <tissue evidence="2">Rhizome</tissue>
    </source>
</reference>
<feature type="compositionally biased region" description="Basic residues" evidence="1">
    <location>
        <begin position="532"/>
        <end position="542"/>
    </location>
</feature>
<evidence type="ECO:0000313" key="3">
    <source>
        <dbReference type="Proteomes" id="UP000734854"/>
    </source>
</evidence>
<dbReference type="Proteomes" id="UP000734854">
    <property type="component" value="Unassembled WGS sequence"/>
</dbReference>
<feature type="region of interest" description="Disordered" evidence="1">
    <location>
        <begin position="504"/>
        <end position="542"/>
    </location>
</feature>
<comment type="caution">
    <text evidence="2">The sequence shown here is derived from an EMBL/GenBank/DDBJ whole genome shotgun (WGS) entry which is preliminary data.</text>
</comment>
<evidence type="ECO:0000256" key="1">
    <source>
        <dbReference type="SAM" id="MobiDB-lite"/>
    </source>
</evidence>
<protein>
    <submittedName>
        <fullName evidence="2">Uncharacterized protein</fullName>
    </submittedName>
</protein>
<dbReference type="AlphaFoldDB" id="A0A8J5LE05"/>
<evidence type="ECO:0000313" key="2">
    <source>
        <dbReference type="EMBL" id="KAG6510657.1"/>
    </source>
</evidence>
<gene>
    <name evidence="2" type="ORF">ZIOFF_028685</name>
</gene>